<accession>E4ZWT3</accession>
<sequence>MWGHEVTRTPKFPIHQGSGRRRGNVLLRQQSGQACAKSTRHQCIMHIS</sequence>
<feature type="region of interest" description="Disordered" evidence="1">
    <location>
        <begin position="1"/>
        <end position="21"/>
    </location>
</feature>
<keyword evidence="3" id="KW-1185">Reference proteome</keyword>
<evidence type="ECO:0000313" key="2">
    <source>
        <dbReference type="EMBL" id="CBX96059.1"/>
    </source>
</evidence>
<dbReference type="EMBL" id="FP929127">
    <property type="protein sequence ID" value="CBX96059.1"/>
    <property type="molecule type" value="Genomic_DNA"/>
</dbReference>
<dbReference type="HOGENOM" id="CLU_3160122_0_0_1"/>
<evidence type="ECO:0000313" key="3">
    <source>
        <dbReference type="Proteomes" id="UP000002668"/>
    </source>
</evidence>
<dbReference type="InParanoid" id="E4ZWT3"/>
<protein>
    <submittedName>
        <fullName evidence="2">Predicted protein</fullName>
    </submittedName>
</protein>
<reference evidence="3" key="1">
    <citation type="journal article" date="2011" name="Nat. Commun.">
        <title>Effector diversification within compartments of the Leptosphaeria maculans genome affected by Repeat-Induced Point mutations.</title>
        <authorList>
            <person name="Rouxel T."/>
            <person name="Grandaubert J."/>
            <person name="Hane J.K."/>
            <person name="Hoede C."/>
            <person name="van de Wouw A.P."/>
            <person name="Couloux A."/>
            <person name="Dominguez V."/>
            <person name="Anthouard V."/>
            <person name="Bally P."/>
            <person name="Bourras S."/>
            <person name="Cozijnsen A.J."/>
            <person name="Ciuffetti L.M."/>
            <person name="Degrave A."/>
            <person name="Dilmaghani A."/>
            <person name="Duret L."/>
            <person name="Fudal I."/>
            <person name="Goodwin S.B."/>
            <person name="Gout L."/>
            <person name="Glaser N."/>
            <person name="Linglin J."/>
            <person name="Kema G.H.J."/>
            <person name="Lapalu N."/>
            <person name="Lawrence C.B."/>
            <person name="May K."/>
            <person name="Meyer M."/>
            <person name="Ollivier B."/>
            <person name="Poulain J."/>
            <person name="Schoch C.L."/>
            <person name="Simon A."/>
            <person name="Spatafora J.W."/>
            <person name="Stachowiak A."/>
            <person name="Turgeon B.G."/>
            <person name="Tyler B.M."/>
            <person name="Vincent D."/>
            <person name="Weissenbach J."/>
            <person name="Amselem J."/>
            <person name="Quesneville H."/>
            <person name="Oliver R.P."/>
            <person name="Wincker P."/>
            <person name="Balesdent M.-H."/>
            <person name="Howlett B.J."/>
        </authorList>
    </citation>
    <scope>NUCLEOTIDE SEQUENCE [LARGE SCALE GENOMIC DNA]</scope>
    <source>
        <strain evidence="3">JN3 / isolate v23.1.3 / race Av1-4-5-6-7-8</strain>
    </source>
</reference>
<proteinExistence type="predicted"/>
<dbReference type="VEuPathDB" id="FungiDB:LEMA_uP032110.1"/>
<gene>
    <name evidence="2" type="ORF">LEMA_uP032110.1</name>
</gene>
<dbReference type="AlphaFoldDB" id="E4ZWT3"/>
<organism evidence="3">
    <name type="scientific">Leptosphaeria maculans (strain JN3 / isolate v23.1.3 / race Av1-4-5-6-7-8)</name>
    <name type="common">Blackleg fungus</name>
    <name type="synonym">Phoma lingam</name>
    <dbReference type="NCBI Taxonomy" id="985895"/>
    <lineage>
        <taxon>Eukaryota</taxon>
        <taxon>Fungi</taxon>
        <taxon>Dikarya</taxon>
        <taxon>Ascomycota</taxon>
        <taxon>Pezizomycotina</taxon>
        <taxon>Dothideomycetes</taxon>
        <taxon>Pleosporomycetidae</taxon>
        <taxon>Pleosporales</taxon>
        <taxon>Pleosporineae</taxon>
        <taxon>Leptosphaeriaceae</taxon>
        <taxon>Plenodomus</taxon>
        <taxon>Plenodomus lingam/Leptosphaeria maculans species complex</taxon>
    </lineage>
</organism>
<evidence type="ECO:0000256" key="1">
    <source>
        <dbReference type="SAM" id="MobiDB-lite"/>
    </source>
</evidence>
<name>E4ZWT3_LEPMJ</name>
<dbReference type="Proteomes" id="UP000002668">
    <property type="component" value="Genome"/>
</dbReference>